<reference evidence="1" key="1">
    <citation type="submission" date="2017-10" db="EMBL/GenBank/DDBJ databases">
        <title>Genome sequence of cellulolytic Lachnospiraceae bacterium XHS1971 isolated from hotspring sediment.</title>
        <authorList>
            <person name="Vasudevan G."/>
            <person name="Joshi A.J."/>
            <person name="Hivarkar S."/>
            <person name="Lanjekar V.B."/>
            <person name="Dhakephalkar P.K."/>
            <person name="Dagar S."/>
        </authorList>
    </citation>
    <scope>NUCLEOTIDE SEQUENCE</scope>
    <source>
        <strain evidence="1">XHS1971</strain>
    </source>
</reference>
<dbReference type="EMBL" id="PEDL01000007">
    <property type="protein sequence ID" value="PHV70864.1"/>
    <property type="molecule type" value="Genomic_DNA"/>
</dbReference>
<organism evidence="1 2">
    <name type="scientific">Sporanaerobium hydrogeniformans</name>
    <dbReference type="NCBI Taxonomy" id="3072179"/>
    <lineage>
        <taxon>Bacteria</taxon>
        <taxon>Bacillati</taxon>
        <taxon>Bacillota</taxon>
        <taxon>Clostridia</taxon>
        <taxon>Lachnospirales</taxon>
        <taxon>Lachnospiraceae</taxon>
        <taxon>Sporanaerobium</taxon>
    </lineage>
</organism>
<evidence type="ECO:0000313" key="1">
    <source>
        <dbReference type="EMBL" id="PHV70864.1"/>
    </source>
</evidence>
<keyword evidence="2" id="KW-1185">Reference proteome</keyword>
<protein>
    <submittedName>
        <fullName evidence="1">Uncharacterized protein</fullName>
    </submittedName>
</protein>
<dbReference type="Proteomes" id="UP000224460">
    <property type="component" value="Unassembled WGS sequence"/>
</dbReference>
<proteinExistence type="predicted"/>
<name>A0AC61DC49_9FIRM</name>
<accession>A0AC61DC49</accession>
<comment type="caution">
    <text evidence="1">The sequence shown here is derived from an EMBL/GenBank/DDBJ whole genome shotgun (WGS) entry which is preliminary data.</text>
</comment>
<sequence>MKSTRYKLPNKIDTSPAAKRQIKYMKSLGLNIEEGLTKSDAEALINRELDDDSAASKDLKAYAKEKGIVYSEYIGKRQLHNLLFDNLKGEDRTTFFLLLCV</sequence>
<evidence type="ECO:0000313" key="2">
    <source>
        <dbReference type="Proteomes" id="UP000224460"/>
    </source>
</evidence>
<gene>
    <name evidence="1" type="ORF">CS063_08860</name>
</gene>